<dbReference type="EMBL" id="GEDC01017513">
    <property type="protein sequence ID" value="JAS19785.1"/>
    <property type="molecule type" value="Transcribed_RNA"/>
</dbReference>
<name>A0A1B6D2J7_9HEMI</name>
<accession>A0A1B6D2J7</accession>
<protein>
    <recommendedName>
        <fullName evidence="2">Reverse transcriptase domain-containing protein</fullName>
    </recommendedName>
</protein>
<feature type="non-terminal residue" evidence="1">
    <location>
        <position position="245"/>
    </location>
</feature>
<proteinExistence type="predicted"/>
<sequence length="245" mass="28416">NHVDWPRFTERLQLRSPNPPQIYTPSTIDHQVIRIQESIAQAMDDSTSSKHSTYSKPELPPYIKEELVKKRNLRKQWQLTRAPTVKRQYNHQTRLVKSLLESHSADEWDQYLTSIHTEDNSLYKLNRQLLKDKTHNQPLQGPNQMMYTSADKVEIFADSLQAQFTPHPSTDSREHTERVKNFLNTYLRQTVTPPPVTFSPDQVADTIHSLKPRKAPGLDKLSNSALKHLPINMLETITDLFNGIM</sequence>
<dbReference type="AlphaFoldDB" id="A0A1B6D2J7"/>
<evidence type="ECO:0000313" key="1">
    <source>
        <dbReference type="EMBL" id="JAS19785.1"/>
    </source>
</evidence>
<gene>
    <name evidence="1" type="ORF">g.3519</name>
</gene>
<feature type="non-terminal residue" evidence="1">
    <location>
        <position position="1"/>
    </location>
</feature>
<reference evidence="1" key="1">
    <citation type="submission" date="2015-12" db="EMBL/GenBank/DDBJ databases">
        <title>De novo transcriptome assembly of four potential Pierce s Disease insect vectors from Arizona vineyards.</title>
        <authorList>
            <person name="Tassone E.E."/>
        </authorList>
    </citation>
    <scope>NUCLEOTIDE SEQUENCE</scope>
</reference>
<organism evidence="1">
    <name type="scientific">Clastoptera arizonana</name>
    <name type="common">Arizona spittle bug</name>
    <dbReference type="NCBI Taxonomy" id="38151"/>
    <lineage>
        <taxon>Eukaryota</taxon>
        <taxon>Metazoa</taxon>
        <taxon>Ecdysozoa</taxon>
        <taxon>Arthropoda</taxon>
        <taxon>Hexapoda</taxon>
        <taxon>Insecta</taxon>
        <taxon>Pterygota</taxon>
        <taxon>Neoptera</taxon>
        <taxon>Paraneoptera</taxon>
        <taxon>Hemiptera</taxon>
        <taxon>Auchenorrhyncha</taxon>
        <taxon>Cercopoidea</taxon>
        <taxon>Clastopteridae</taxon>
        <taxon>Clastoptera</taxon>
    </lineage>
</organism>
<evidence type="ECO:0008006" key="2">
    <source>
        <dbReference type="Google" id="ProtNLM"/>
    </source>
</evidence>